<evidence type="ECO:0000259" key="2">
    <source>
        <dbReference type="Pfam" id="PF04028"/>
    </source>
</evidence>
<dbReference type="Pfam" id="PF04028">
    <property type="entry name" value="DUF374"/>
    <property type="match status" value="1"/>
</dbReference>
<dbReference type="CDD" id="cd07983">
    <property type="entry name" value="LPLAT_DUF374-like"/>
    <property type="match status" value="1"/>
</dbReference>
<dbReference type="EMBL" id="VLLN01000010">
    <property type="protein sequence ID" value="TWJ19280.1"/>
    <property type="molecule type" value="Genomic_DNA"/>
</dbReference>
<organism evidence="3 4">
    <name type="scientific">Geobacter argillaceus</name>
    <dbReference type="NCBI Taxonomy" id="345631"/>
    <lineage>
        <taxon>Bacteria</taxon>
        <taxon>Pseudomonadati</taxon>
        <taxon>Thermodesulfobacteriota</taxon>
        <taxon>Desulfuromonadia</taxon>
        <taxon>Geobacterales</taxon>
        <taxon>Geobacteraceae</taxon>
        <taxon>Geobacter</taxon>
    </lineage>
</organism>
<keyword evidence="1" id="KW-1133">Transmembrane helix</keyword>
<dbReference type="InterPro" id="IPR007172">
    <property type="entry name" value="DUF374"/>
</dbReference>
<evidence type="ECO:0000313" key="3">
    <source>
        <dbReference type="EMBL" id="TWJ19280.1"/>
    </source>
</evidence>
<sequence length="228" mass="25927">MKQLRRDIARFLSVGLAPYLLYVLIRLLHASMRIEVQGSRVMPSFTERGEGFIGIFWHGRLLMIPFLYPGKWMHVLISTHRDGEIIARVMERFGFRLVRGSSKKGGTAALKEMVRLLREDKDVAITPDGPKGPREVAKPGVAQVARLSGKAVIPMAFAASHAWRMGSWDRFLIPKPFSRGVYVVGEPLRYRDGEEPEAFRVRIEAALRDVTERADNYFGSRFEVRGSR</sequence>
<comment type="caution">
    <text evidence="3">The sequence shown here is derived from an EMBL/GenBank/DDBJ whole genome shotgun (WGS) entry which is preliminary data.</text>
</comment>
<dbReference type="AlphaFoldDB" id="A0A562VMZ4"/>
<accession>A0A562VMZ4</accession>
<proteinExistence type="predicted"/>
<gene>
    <name evidence="3" type="ORF">JN12_01971</name>
</gene>
<keyword evidence="1" id="KW-0812">Transmembrane</keyword>
<protein>
    <recommendedName>
        <fullName evidence="2">DUF374 domain-containing protein</fullName>
    </recommendedName>
</protein>
<feature type="domain" description="DUF374" evidence="2">
    <location>
        <begin position="68"/>
        <end position="134"/>
    </location>
</feature>
<dbReference type="Proteomes" id="UP000319449">
    <property type="component" value="Unassembled WGS sequence"/>
</dbReference>
<keyword evidence="4" id="KW-1185">Reference proteome</keyword>
<reference evidence="3 4" key="1">
    <citation type="submission" date="2019-07" db="EMBL/GenBank/DDBJ databases">
        <title>Genomic Encyclopedia of Archaeal and Bacterial Type Strains, Phase II (KMG-II): from individual species to whole genera.</title>
        <authorList>
            <person name="Goeker M."/>
        </authorList>
    </citation>
    <scope>NUCLEOTIDE SEQUENCE [LARGE SCALE GENOMIC DNA]</scope>
    <source>
        <strain evidence="3 4">ATCC BAA-1139</strain>
    </source>
</reference>
<keyword evidence="1" id="KW-0472">Membrane</keyword>
<evidence type="ECO:0000313" key="4">
    <source>
        <dbReference type="Proteomes" id="UP000319449"/>
    </source>
</evidence>
<feature type="transmembrane region" description="Helical" evidence="1">
    <location>
        <begin position="12"/>
        <end position="31"/>
    </location>
</feature>
<dbReference type="OrthoDB" id="9810508at2"/>
<dbReference type="RefSeq" id="WP_145021933.1">
    <property type="nucleotide sequence ID" value="NZ_VLLN01000010.1"/>
</dbReference>
<name>A0A562VMZ4_9BACT</name>
<evidence type="ECO:0000256" key="1">
    <source>
        <dbReference type="SAM" id="Phobius"/>
    </source>
</evidence>